<dbReference type="EMBL" id="CP038151">
    <property type="protein sequence ID" value="QBR02804.1"/>
    <property type="molecule type" value="Genomic_DNA"/>
</dbReference>
<accession>A0A4P7D7R7</accession>
<organism evidence="2 3">
    <name type="scientific">Paraburkholderia pallida</name>
    <dbReference type="NCBI Taxonomy" id="2547399"/>
    <lineage>
        <taxon>Bacteria</taxon>
        <taxon>Pseudomonadati</taxon>
        <taxon>Pseudomonadota</taxon>
        <taxon>Betaproteobacteria</taxon>
        <taxon>Burkholderiales</taxon>
        <taxon>Burkholderiaceae</taxon>
        <taxon>Paraburkholderia</taxon>
    </lineage>
</organism>
<dbReference type="AlphaFoldDB" id="A0A4P7D7R7"/>
<evidence type="ECO:0000313" key="2">
    <source>
        <dbReference type="EMBL" id="QBR02804.1"/>
    </source>
</evidence>
<dbReference type="RefSeq" id="WP_134758320.1">
    <property type="nucleotide sequence ID" value="NZ_CP038151.1"/>
</dbReference>
<protein>
    <submittedName>
        <fullName evidence="2">Uncharacterized protein</fullName>
    </submittedName>
</protein>
<feature type="transmembrane region" description="Helical" evidence="1">
    <location>
        <begin position="46"/>
        <end position="64"/>
    </location>
</feature>
<keyword evidence="3" id="KW-1185">Reference proteome</keyword>
<proteinExistence type="predicted"/>
<evidence type="ECO:0000256" key="1">
    <source>
        <dbReference type="SAM" id="Phobius"/>
    </source>
</evidence>
<sequence>MKPPSFARLRADLLVIALTTMFIQAVVFVAIVVLRVPAISFATLDFRLGVIALVSAAVLAVRWIERRAALDGIETHLPS</sequence>
<name>A0A4P7D7R7_9BURK</name>
<keyword evidence="1" id="KW-0472">Membrane</keyword>
<evidence type="ECO:0000313" key="3">
    <source>
        <dbReference type="Proteomes" id="UP000295727"/>
    </source>
</evidence>
<keyword evidence="1" id="KW-1133">Transmembrane helix</keyword>
<feature type="transmembrane region" description="Helical" evidence="1">
    <location>
        <begin position="12"/>
        <end position="34"/>
    </location>
</feature>
<dbReference type="Proteomes" id="UP000295727">
    <property type="component" value="Chromosome 4"/>
</dbReference>
<dbReference type="KEGG" id="ppai:E1956_36975"/>
<keyword evidence="1" id="KW-0812">Transmembrane</keyword>
<gene>
    <name evidence="2" type="ORF">E1956_36975</name>
</gene>
<reference evidence="2 3" key="1">
    <citation type="submission" date="2019-03" db="EMBL/GenBank/DDBJ databases">
        <title>Paraburkholderia sp. 7MH5, isolated from subtropical forest soil.</title>
        <authorList>
            <person name="Gao Z.-H."/>
            <person name="Qiu L.-H."/>
        </authorList>
    </citation>
    <scope>NUCLEOTIDE SEQUENCE [LARGE SCALE GENOMIC DNA]</scope>
    <source>
        <strain evidence="2 3">7MH5</strain>
    </source>
</reference>